<keyword evidence="3" id="KW-1185">Reference proteome</keyword>
<feature type="transmembrane region" description="Helical" evidence="1">
    <location>
        <begin position="37"/>
        <end position="58"/>
    </location>
</feature>
<gene>
    <name evidence="2" type="ORF">ACFO5X_01790</name>
</gene>
<evidence type="ECO:0000313" key="2">
    <source>
        <dbReference type="EMBL" id="MFC4667272.1"/>
    </source>
</evidence>
<sequence>MTVMILHVALPVVMLMGLAAALPHLMLRLVPETFAGVLLNAGICAVLLTLISAGYFFASYMARNTALIDLAGIAPAATLVHFLGLGLGAGLVWGPVLVLSVSYTPARWKENVW</sequence>
<evidence type="ECO:0000256" key="1">
    <source>
        <dbReference type="SAM" id="Phobius"/>
    </source>
</evidence>
<comment type="caution">
    <text evidence="2">The sequence shown here is derived from an EMBL/GenBank/DDBJ whole genome shotgun (WGS) entry which is preliminary data.</text>
</comment>
<organism evidence="2 3">
    <name type="scientific">Seohaeicola nanhaiensis</name>
    <dbReference type="NCBI Taxonomy" id="1387282"/>
    <lineage>
        <taxon>Bacteria</taxon>
        <taxon>Pseudomonadati</taxon>
        <taxon>Pseudomonadota</taxon>
        <taxon>Alphaproteobacteria</taxon>
        <taxon>Rhodobacterales</taxon>
        <taxon>Roseobacteraceae</taxon>
        <taxon>Seohaeicola</taxon>
    </lineage>
</organism>
<keyword evidence="1" id="KW-0812">Transmembrane</keyword>
<reference evidence="3" key="1">
    <citation type="journal article" date="2019" name="Int. J. Syst. Evol. Microbiol.">
        <title>The Global Catalogue of Microorganisms (GCM) 10K type strain sequencing project: providing services to taxonomists for standard genome sequencing and annotation.</title>
        <authorList>
            <consortium name="The Broad Institute Genomics Platform"/>
            <consortium name="The Broad Institute Genome Sequencing Center for Infectious Disease"/>
            <person name="Wu L."/>
            <person name="Ma J."/>
        </authorList>
    </citation>
    <scope>NUCLEOTIDE SEQUENCE [LARGE SCALE GENOMIC DNA]</scope>
    <source>
        <strain evidence="3">CGMCC 4.7283</strain>
    </source>
</reference>
<keyword evidence="1" id="KW-1133">Transmembrane helix</keyword>
<dbReference type="EMBL" id="JBHSGI010000002">
    <property type="protein sequence ID" value="MFC4667272.1"/>
    <property type="molecule type" value="Genomic_DNA"/>
</dbReference>
<protein>
    <submittedName>
        <fullName evidence="2">Uncharacterized protein</fullName>
    </submittedName>
</protein>
<feature type="transmembrane region" description="Helical" evidence="1">
    <location>
        <begin position="70"/>
        <end position="93"/>
    </location>
</feature>
<name>A0ABV9KAP3_9RHOB</name>
<proteinExistence type="predicted"/>
<dbReference type="Proteomes" id="UP001595973">
    <property type="component" value="Unassembled WGS sequence"/>
</dbReference>
<keyword evidence="1" id="KW-0472">Membrane</keyword>
<evidence type="ECO:0000313" key="3">
    <source>
        <dbReference type="Proteomes" id="UP001595973"/>
    </source>
</evidence>
<accession>A0ABV9KAP3</accession>
<dbReference type="RefSeq" id="WP_380715312.1">
    <property type="nucleotide sequence ID" value="NZ_JBHSGI010000002.1"/>
</dbReference>